<reference evidence="2" key="3">
    <citation type="submission" date="2022-06" db="UniProtKB">
        <authorList>
            <consortium name="EnsemblPlants"/>
        </authorList>
    </citation>
    <scope>IDENTIFICATION</scope>
</reference>
<dbReference type="EnsemblPlants" id="TuG1812G0200002207.01.T01">
    <property type="protein sequence ID" value="TuG1812G0200002207.01.T01.cds429901"/>
    <property type="gene ID" value="TuG1812G0200002207.01"/>
</dbReference>
<name>A0A8R7PD63_TRIUA</name>
<keyword evidence="1" id="KW-0732">Signal</keyword>
<dbReference type="Gramene" id="TuG1812G0200002207.01.T01">
    <property type="protein sequence ID" value="TuG1812G0200002207.01.T01.cds429901"/>
    <property type="gene ID" value="TuG1812G0200002207.01"/>
</dbReference>
<keyword evidence="3" id="KW-1185">Reference proteome</keyword>
<reference evidence="3" key="1">
    <citation type="journal article" date="2013" name="Nature">
        <title>Draft genome of the wheat A-genome progenitor Triticum urartu.</title>
        <authorList>
            <person name="Ling H.Q."/>
            <person name="Zhao S."/>
            <person name="Liu D."/>
            <person name="Wang J."/>
            <person name="Sun H."/>
            <person name="Zhang C."/>
            <person name="Fan H."/>
            <person name="Li D."/>
            <person name="Dong L."/>
            <person name="Tao Y."/>
            <person name="Gao C."/>
            <person name="Wu H."/>
            <person name="Li Y."/>
            <person name="Cui Y."/>
            <person name="Guo X."/>
            <person name="Zheng S."/>
            <person name="Wang B."/>
            <person name="Yu K."/>
            <person name="Liang Q."/>
            <person name="Yang W."/>
            <person name="Lou X."/>
            <person name="Chen J."/>
            <person name="Feng M."/>
            <person name="Jian J."/>
            <person name="Zhang X."/>
            <person name="Luo G."/>
            <person name="Jiang Y."/>
            <person name="Liu J."/>
            <person name="Wang Z."/>
            <person name="Sha Y."/>
            <person name="Zhang B."/>
            <person name="Wu H."/>
            <person name="Tang D."/>
            <person name="Shen Q."/>
            <person name="Xue P."/>
            <person name="Zou S."/>
            <person name="Wang X."/>
            <person name="Liu X."/>
            <person name="Wang F."/>
            <person name="Yang Y."/>
            <person name="An X."/>
            <person name="Dong Z."/>
            <person name="Zhang K."/>
            <person name="Zhang X."/>
            <person name="Luo M.C."/>
            <person name="Dvorak J."/>
            <person name="Tong Y."/>
            <person name="Wang J."/>
            <person name="Yang H."/>
            <person name="Li Z."/>
            <person name="Wang D."/>
            <person name="Zhang A."/>
            <person name="Wang J."/>
        </authorList>
    </citation>
    <scope>NUCLEOTIDE SEQUENCE</scope>
    <source>
        <strain evidence="3">cv. G1812</strain>
    </source>
</reference>
<evidence type="ECO:0000313" key="3">
    <source>
        <dbReference type="Proteomes" id="UP000015106"/>
    </source>
</evidence>
<dbReference type="AlphaFoldDB" id="A0A8R7PD63"/>
<feature type="chain" id="PRO_5035797242" evidence="1">
    <location>
        <begin position="23"/>
        <end position="49"/>
    </location>
</feature>
<evidence type="ECO:0000256" key="1">
    <source>
        <dbReference type="SAM" id="SignalP"/>
    </source>
</evidence>
<reference evidence="2" key="2">
    <citation type="submission" date="2018-03" db="EMBL/GenBank/DDBJ databases">
        <title>The Triticum urartu genome reveals the dynamic nature of wheat genome evolution.</title>
        <authorList>
            <person name="Ling H."/>
            <person name="Ma B."/>
            <person name="Shi X."/>
            <person name="Liu H."/>
            <person name="Dong L."/>
            <person name="Sun H."/>
            <person name="Cao Y."/>
            <person name="Gao Q."/>
            <person name="Zheng S."/>
            <person name="Li Y."/>
            <person name="Yu Y."/>
            <person name="Du H."/>
            <person name="Qi M."/>
            <person name="Li Y."/>
            <person name="Yu H."/>
            <person name="Cui Y."/>
            <person name="Wang N."/>
            <person name="Chen C."/>
            <person name="Wu H."/>
            <person name="Zhao Y."/>
            <person name="Zhang J."/>
            <person name="Li Y."/>
            <person name="Zhou W."/>
            <person name="Zhang B."/>
            <person name="Hu W."/>
            <person name="Eijk M."/>
            <person name="Tang J."/>
            <person name="Witsenboer H."/>
            <person name="Zhao S."/>
            <person name="Li Z."/>
            <person name="Zhang A."/>
            <person name="Wang D."/>
            <person name="Liang C."/>
        </authorList>
    </citation>
    <scope>NUCLEOTIDE SEQUENCE [LARGE SCALE GENOMIC DNA]</scope>
    <source>
        <strain evidence="2">cv. G1812</strain>
    </source>
</reference>
<protein>
    <submittedName>
        <fullName evidence="2">Uncharacterized protein</fullName>
    </submittedName>
</protein>
<feature type="signal peptide" evidence="1">
    <location>
        <begin position="1"/>
        <end position="22"/>
    </location>
</feature>
<organism evidence="2 3">
    <name type="scientific">Triticum urartu</name>
    <name type="common">Red wild einkorn</name>
    <name type="synonym">Crithodium urartu</name>
    <dbReference type="NCBI Taxonomy" id="4572"/>
    <lineage>
        <taxon>Eukaryota</taxon>
        <taxon>Viridiplantae</taxon>
        <taxon>Streptophyta</taxon>
        <taxon>Embryophyta</taxon>
        <taxon>Tracheophyta</taxon>
        <taxon>Spermatophyta</taxon>
        <taxon>Magnoliopsida</taxon>
        <taxon>Liliopsida</taxon>
        <taxon>Poales</taxon>
        <taxon>Poaceae</taxon>
        <taxon>BOP clade</taxon>
        <taxon>Pooideae</taxon>
        <taxon>Triticodae</taxon>
        <taxon>Triticeae</taxon>
        <taxon>Triticinae</taxon>
        <taxon>Triticum</taxon>
    </lineage>
</organism>
<sequence length="49" mass="5478">MWHRTQPQSSVTFLGLFAISSSFLSSSTNHVIYTNITSGQRLHQLITAI</sequence>
<dbReference type="Proteomes" id="UP000015106">
    <property type="component" value="Chromosome 2"/>
</dbReference>
<accession>A0A8R7PD63</accession>
<proteinExistence type="predicted"/>
<evidence type="ECO:0000313" key="2">
    <source>
        <dbReference type="EnsemblPlants" id="TuG1812G0200002207.01.T01.cds429901"/>
    </source>
</evidence>